<sequence length="102" mass="11377">MKKVSKPKSTICKQPVRPPKLALLPPELTREDNAERMANMEETMEQLAKKFANLPDDSDQNQTMDADMQDYVDQRAQTSPGSSSFEKIGIASETNGISTYNP</sequence>
<evidence type="ECO:0000313" key="3">
    <source>
        <dbReference type="WBParaSite" id="nRc.2.0.1.t02549-RA"/>
    </source>
</evidence>
<evidence type="ECO:0000256" key="1">
    <source>
        <dbReference type="SAM" id="MobiDB-lite"/>
    </source>
</evidence>
<proteinExistence type="predicted"/>
<keyword evidence="2" id="KW-1185">Reference proteome</keyword>
<organism evidence="2 3">
    <name type="scientific">Romanomermis culicivorax</name>
    <name type="common">Nematode worm</name>
    <dbReference type="NCBI Taxonomy" id="13658"/>
    <lineage>
        <taxon>Eukaryota</taxon>
        <taxon>Metazoa</taxon>
        <taxon>Ecdysozoa</taxon>
        <taxon>Nematoda</taxon>
        <taxon>Enoplea</taxon>
        <taxon>Dorylaimia</taxon>
        <taxon>Mermithida</taxon>
        <taxon>Mermithoidea</taxon>
        <taxon>Mermithidae</taxon>
        <taxon>Romanomermis</taxon>
    </lineage>
</organism>
<feature type="region of interest" description="Disordered" evidence="1">
    <location>
        <begin position="73"/>
        <end position="102"/>
    </location>
</feature>
<name>A0A915HLK2_ROMCU</name>
<accession>A0A915HLK2</accession>
<reference evidence="3" key="1">
    <citation type="submission" date="2022-11" db="UniProtKB">
        <authorList>
            <consortium name="WormBaseParasite"/>
        </authorList>
    </citation>
    <scope>IDENTIFICATION</scope>
</reference>
<feature type="compositionally biased region" description="Polar residues" evidence="1">
    <location>
        <begin position="92"/>
        <end position="102"/>
    </location>
</feature>
<dbReference type="Proteomes" id="UP000887565">
    <property type="component" value="Unplaced"/>
</dbReference>
<evidence type="ECO:0000313" key="2">
    <source>
        <dbReference type="Proteomes" id="UP000887565"/>
    </source>
</evidence>
<feature type="compositionally biased region" description="Polar residues" evidence="1">
    <location>
        <begin position="75"/>
        <end position="85"/>
    </location>
</feature>
<protein>
    <submittedName>
        <fullName evidence="3">Uncharacterized protein</fullName>
    </submittedName>
</protein>
<dbReference type="AlphaFoldDB" id="A0A915HLK2"/>
<dbReference type="WBParaSite" id="nRc.2.0.1.t02549-RA">
    <property type="protein sequence ID" value="nRc.2.0.1.t02549-RA"/>
    <property type="gene ID" value="nRc.2.0.1.g02549"/>
</dbReference>